<evidence type="ECO:0000256" key="6">
    <source>
        <dbReference type="ARBA" id="ARBA00023145"/>
    </source>
</evidence>
<dbReference type="Pfam" id="PF15508">
    <property type="entry name" value="NAAA-beta"/>
    <property type="match status" value="1"/>
</dbReference>
<keyword evidence="7" id="KW-0325">Glycoprotein</keyword>
<evidence type="ECO:0000256" key="5">
    <source>
        <dbReference type="ARBA" id="ARBA00023098"/>
    </source>
</evidence>
<evidence type="ECO:0000256" key="7">
    <source>
        <dbReference type="ARBA" id="ARBA00023180"/>
    </source>
</evidence>
<evidence type="ECO:0000256" key="1">
    <source>
        <dbReference type="ARBA" id="ARBA00004872"/>
    </source>
</evidence>
<evidence type="ECO:0000256" key="10">
    <source>
        <dbReference type="ARBA" id="ARBA00040404"/>
    </source>
</evidence>
<name>A0ABD3X707_SINWO</name>
<evidence type="ECO:0000313" key="16">
    <source>
        <dbReference type="EMBL" id="KAL3881915.1"/>
    </source>
</evidence>
<comment type="similarity">
    <text evidence="2 11">Belongs to the acid ceramidase family.</text>
</comment>
<dbReference type="GO" id="GO:0005764">
    <property type="term" value="C:lysosome"/>
    <property type="evidence" value="ECO:0007669"/>
    <property type="project" value="UniProtKB-UniRule"/>
</dbReference>
<evidence type="ECO:0000256" key="8">
    <source>
        <dbReference type="ARBA" id="ARBA00038527"/>
    </source>
</evidence>
<dbReference type="FunFam" id="3.60.60.10:FF:000006">
    <property type="entry name" value="N-acylethanolamine-hydrolyzing acid amidase"/>
    <property type="match status" value="1"/>
</dbReference>
<evidence type="ECO:0000313" key="17">
    <source>
        <dbReference type="Proteomes" id="UP001634394"/>
    </source>
</evidence>
<dbReference type="EMBL" id="JBJQND010000003">
    <property type="protein sequence ID" value="KAL3881915.1"/>
    <property type="molecule type" value="Genomic_DNA"/>
</dbReference>
<keyword evidence="17" id="KW-1185">Reference proteome</keyword>
<evidence type="ECO:0000256" key="11">
    <source>
        <dbReference type="PIRNR" id="PIRNR017632"/>
    </source>
</evidence>
<dbReference type="PIRSF" id="PIRSF017632">
    <property type="entry name" value="Acid_ceramidase-like"/>
    <property type="match status" value="1"/>
</dbReference>
<sequence length="350" mass="39191">MKQLLGLFLACGILFLTLETVDAQGVINNYEVSLDVPPELRWTKVVEDYKEIVQFAHSVIRSYVPEDLIPLVEEIGADIDNYIKQPYAAEMRGIARALNCSLGDVVLVNLIYDISAFCTSIVSQDDHGQIWHSRNLDYDFGGMLRNITVHVDFVSEGQTVYSAITYAGYIGILSGQRPKAFSITVDERDQGSIFENILVAILDKKAVPMSFLVRDTLANEPDFESAINHLSKTDTVASVYFIIAGVNPGEGAVITKERLATIDIWRLDPANGRWFEVETNYDHWTTPPPDDDRRDPANKAMTRLGQSNINKPSLFAVMSVRPVLNNHTTYTVIMSPAQPQLMQAWIRNCC</sequence>
<dbReference type="EC" id="3.5.1.60" evidence="9"/>
<evidence type="ECO:0000259" key="15">
    <source>
        <dbReference type="Pfam" id="PF15508"/>
    </source>
</evidence>
<proteinExistence type="inferred from homology"/>
<dbReference type="PANTHER" id="PTHR28583">
    <property type="entry name" value="ACID AMIDASE"/>
    <property type="match status" value="1"/>
</dbReference>
<keyword evidence="4 11" id="KW-0378">Hydrolase</keyword>
<feature type="active site" description="Nucleophile" evidence="12">
    <location>
        <position position="118"/>
    </location>
</feature>
<comment type="subunit">
    <text evidence="8">Heterodimer of an alpha and a beta subunit, produced by autocatalytic cleavage.</text>
</comment>
<evidence type="ECO:0000256" key="2">
    <source>
        <dbReference type="ARBA" id="ARBA00005730"/>
    </source>
</evidence>
<feature type="signal peptide" evidence="13">
    <location>
        <begin position="1"/>
        <end position="23"/>
    </location>
</feature>
<organism evidence="16 17">
    <name type="scientific">Sinanodonta woodiana</name>
    <name type="common">Chinese pond mussel</name>
    <name type="synonym">Anodonta woodiana</name>
    <dbReference type="NCBI Taxonomy" id="1069815"/>
    <lineage>
        <taxon>Eukaryota</taxon>
        <taxon>Metazoa</taxon>
        <taxon>Spiralia</taxon>
        <taxon>Lophotrochozoa</taxon>
        <taxon>Mollusca</taxon>
        <taxon>Bivalvia</taxon>
        <taxon>Autobranchia</taxon>
        <taxon>Heteroconchia</taxon>
        <taxon>Palaeoheterodonta</taxon>
        <taxon>Unionida</taxon>
        <taxon>Unionoidea</taxon>
        <taxon>Unionidae</taxon>
        <taxon>Unioninae</taxon>
        <taxon>Sinanodonta</taxon>
    </lineage>
</organism>
<evidence type="ECO:0000256" key="9">
    <source>
        <dbReference type="ARBA" id="ARBA00039046"/>
    </source>
</evidence>
<accession>A0ABD3X707</accession>
<dbReference type="GO" id="GO:0047412">
    <property type="term" value="F:N-(long-chain-acyl)ethanolamine deacylase activity"/>
    <property type="evidence" value="ECO:0007669"/>
    <property type="project" value="UniProtKB-EC"/>
</dbReference>
<comment type="pathway">
    <text evidence="1">Lipid metabolism; fatty acid metabolism.</text>
</comment>
<dbReference type="InterPro" id="IPR029132">
    <property type="entry name" value="CBAH/NAAA_C"/>
</dbReference>
<dbReference type="InterPro" id="IPR029130">
    <property type="entry name" value="Acid_ceramidase_N"/>
</dbReference>
<dbReference type="AlphaFoldDB" id="A0ABD3X707"/>
<dbReference type="InterPro" id="IPR016699">
    <property type="entry name" value="Acid_ceramidase-like"/>
</dbReference>
<protein>
    <recommendedName>
        <fullName evidence="10">N-acylethanolamine-hydrolyzing acid amidase</fullName>
        <ecNumber evidence="9">3.5.1.60</ecNumber>
    </recommendedName>
</protein>
<evidence type="ECO:0000256" key="4">
    <source>
        <dbReference type="ARBA" id="ARBA00022801"/>
    </source>
</evidence>
<evidence type="ECO:0000259" key="14">
    <source>
        <dbReference type="Pfam" id="PF02275"/>
    </source>
</evidence>
<feature type="domain" description="Acid ceramidase N-terminal" evidence="15">
    <location>
        <begin position="29"/>
        <end position="82"/>
    </location>
</feature>
<evidence type="ECO:0000256" key="12">
    <source>
        <dbReference type="PIRSR" id="PIRSR017632-1"/>
    </source>
</evidence>
<feature type="chain" id="PRO_5044763143" description="N-acylethanolamine-hydrolyzing acid amidase" evidence="13">
    <location>
        <begin position="24"/>
        <end position="350"/>
    </location>
</feature>
<evidence type="ECO:0000256" key="13">
    <source>
        <dbReference type="SAM" id="SignalP"/>
    </source>
</evidence>
<evidence type="ECO:0000256" key="3">
    <source>
        <dbReference type="ARBA" id="ARBA00022729"/>
    </source>
</evidence>
<dbReference type="Gene3D" id="3.60.60.10">
    <property type="entry name" value="Penicillin V Acylase, Chain A"/>
    <property type="match status" value="1"/>
</dbReference>
<reference evidence="16 17" key="1">
    <citation type="submission" date="2024-11" db="EMBL/GenBank/DDBJ databases">
        <title>Chromosome-level genome assembly of the freshwater bivalve Anodonta woodiana.</title>
        <authorList>
            <person name="Chen X."/>
        </authorList>
    </citation>
    <scope>NUCLEOTIDE SEQUENCE [LARGE SCALE GENOMIC DNA]</scope>
    <source>
        <strain evidence="16">MN2024</strain>
        <tissue evidence="16">Gills</tissue>
    </source>
</reference>
<dbReference type="Proteomes" id="UP001634394">
    <property type="component" value="Unassembled WGS sequence"/>
</dbReference>
<feature type="domain" description="Choloylglycine hydrolase/NAAA C-terminal" evidence="14">
    <location>
        <begin position="118"/>
        <end position="287"/>
    </location>
</feature>
<gene>
    <name evidence="16" type="ORF">ACJMK2_028302</name>
</gene>
<keyword evidence="3 13" id="KW-0732">Signal</keyword>
<dbReference type="Pfam" id="PF02275">
    <property type="entry name" value="CBAH"/>
    <property type="match status" value="1"/>
</dbReference>
<dbReference type="GO" id="GO:0006629">
    <property type="term" value="P:lipid metabolic process"/>
    <property type="evidence" value="ECO:0007669"/>
    <property type="project" value="UniProtKB-UniRule"/>
</dbReference>
<keyword evidence="5 11" id="KW-0443">Lipid metabolism</keyword>
<comment type="caution">
    <text evidence="16">The sequence shown here is derived from an EMBL/GenBank/DDBJ whole genome shotgun (WGS) entry which is preliminary data.</text>
</comment>
<dbReference type="PANTHER" id="PTHR28583:SF4">
    <property type="entry name" value="N-ACYLETHANOLAMINE-HYDROLYZING ACID AMIDASE"/>
    <property type="match status" value="1"/>
</dbReference>
<keyword evidence="6" id="KW-0865">Zymogen</keyword>